<protein>
    <submittedName>
        <fullName evidence="2">DUF4166 domain-containing protein</fullName>
    </submittedName>
</protein>
<keyword evidence="3" id="KW-1185">Reference proteome</keyword>
<comment type="caution">
    <text evidence="2">The sequence shown here is derived from an EMBL/GenBank/DDBJ whole genome shotgun (WGS) entry which is preliminary data.</text>
</comment>
<feature type="domain" description="DUF4166" evidence="1">
    <location>
        <begin position="31"/>
        <end position="185"/>
    </location>
</feature>
<dbReference type="RefSeq" id="WP_386664578.1">
    <property type="nucleotide sequence ID" value="NZ_JBHLTG010000001.1"/>
</dbReference>
<evidence type="ECO:0000313" key="3">
    <source>
        <dbReference type="Proteomes" id="UP001589896"/>
    </source>
</evidence>
<dbReference type="InterPro" id="IPR025311">
    <property type="entry name" value="DUF4166"/>
</dbReference>
<proteinExistence type="predicted"/>
<sequence length="188" mass="20446">MSAAPAGGRIAATTAQSPLFQRLLAQRFAMLPPAVQRLHLKQGRASYHGEVQVERGTGGLSRLCAWATRLPPAGRGPVVVDIESEGACERWTRHIGGHAMRSRLWAADGLLCEQLGLVTFGFRLDVESASLTWTVARVRVFGVPLPVSMFARVAARESEVDGRYTFDVRAALPLAGDLVHYRGWLDVA</sequence>
<gene>
    <name evidence="2" type="ORF">ACFFGH_02690</name>
</gene>
<accession>A0ABV6RIE5</accession>
<evidence type="ECO:0000313" key="2">
    <source>
        <dbReference type="EMBL" id="MFC0676761.1"/>
    </source>
</evidence>
<dbReference type="EMBL" id="JBHLTG010000001">
    <property type="protein sequence ID" value="MFC0676761.1"/>
    <property type="molecule type" value="Genomic_DNA"/>
</dbReference>
<name>A0ABV6RIE5_9GAMM</name>
<reference evidence="2 3" key="1">
    <citation type="submission" date="2024-09" db="EMBL/GenBank/DDBJ databases">
        <authorList>
            <person name="Sun Q."/>
            <person name="Mori K."/>
        </authorList>
    </citation>
    <scope>NUCLEOTIDE SEQUENCE [LARGE SCALE GENOMIC DNA]</scope>
    <source>
        <strain evidence="2 3">KCTC 23076</strain>
    </source>
</reference>
<evidence type="ECO:0000259" key="1">
    <source>
        <dbReference type="Pfam" id="PF13761"/>
    </source>
</evidence>
<dbReference type="Pfam" id="PF13761">
    <property type="entry name" value="DUF4166"/>
    <property type="match status" value="1"/>
</dbReference>
<dbReference type="Proteomes" id="UP001589896">
    <property type="component" value="Unassembled WGS sequence"/>
</dbReference>
<organism evidence="2 3">
    <name type="scientific">Lysobacter korlensis</name>
    <dbReference type="NCBI Taxonomy" id="553636"/>
    <lineage>
        <taxon>Bacteria</taxon>
        <taxon>Pseudomonadati</taxon>
        <taxon>Pseudomonadota</taxon>
        <taxon>Gammaproteobacteria</taxon>
        <taxon>Lysobacterales</taxon>
        <taxon>Lysobacteraceae</taxon>
        <taxon>Lysobacter</taxon>
    </lineage>
</organism>